<evidence type="ECO:0000313" key="4">
    <source>
        <dbReference type="Proteomes" id="UP000053327"/>
    </source>
</evidence>
<evidence type="ECO:0000256" key="1">
    <source>
        <dbReference type="SAM" id="SignalP"/>
    </source>
</evidence>
<dbReference type="Pfam" id="PF09687">
    <property type="entry name" value="PRESAN"/>
    <property type="match status" value="1"/>
</dbReference>
<gene>
    <name evidence="3" type="ORF">PVBG_05053</name>
</gene>
<protein>
    <recommendedName>
        <fullName evidence="2">Plasmodium RESA N-terminal domain-containing protein</fullName>
    </recommendedName>
</protein>
<dbReference type="Gene3D" id="6.10.280.180">
    <property type="entry name" value="Plasmodium RESA, N-terminal helical domain"/>
    <property type="match status" value="1"/>
</dbReference>
<sequence>MNNLAMFNMSKSAGIFFLLLGIALLNNITTPHGNAALKSNIDAFPRQLSTLSEIVQHYCPKTELNGSNNKNDADQKKISEIYSELSKLELIKYCICTTLLLSDDMSTCLSKHNKFLTKMYNNMEKKLSDHLIALTTKSGFPEEDKKKLWKECNEGIKKEFKEVENYYNRIFKDSENACIIPGLLFNIKLRKYINLWKKVAYRTEKKWSDTFAMRTSKYQTLKSKS</sequence>
<dbReference type="InterPro" id="IPR019111">
    <property type="entry name" value="PRESA_N"/>
</dbReference>
<feature type="signal peptide" evidence="1">
    <location>
        <begin position="1"/>
        <end position="35"/>
    </location>
</feature>
<evidence type="ECO:0000259" key="2">
    <source>
        <dbReference type="Pfam" id="PF09687"/>
    </source>
</evidence>
<organism evidence="3 4">
    <name type="scientific">Plasmodium vivax (strain Brazil I)</name>
    <dbReference type="NCBI Taxonomy" id="1033975"/>
    <lineage>
        <taxon>Eukaryota</taxon>
        <taxon>Sar</taxon>
        <taxon>Alveolata</taxon>
        <taxon>Apicomplexa</taxon>
        <taxon>Aconoidasida</taxon>
        <taxon>Haemosporida</taxon>
        <taxon>Plasmodiidae</taxon>
        <taxon>Plasmodium</taxon>
        <taxon>Plasmodium (Plasmodium)</taxon>
    </lineage>
</organism>
<feature type="domain" description="Plasmodium RESA N-terminal" evidence="2">
    <location>
        <begin position="98"/>
        <end position="207"/>
    </location>
</feature>
<dbReference type="EMBL" id="KQ234786">
    <property type="protein sequence ID" value="KMZ87801.1"/>
    <property type="molecule type" value="Genomic_DNA"/>
</dbReference>
<keyword evidence="1" id="KW-0732">Signal</keyword>
<dbReference type="InterPro" id="IPR044885">
    <property type="entry name" value="PRESA_N_sf"/>
</dbReference>
<name>A0A0J9SYD6_PLAV1</name>
<dbReference type="Proteomes" id="UP000053327">
    <property type="component" value="Unassembled WGS sequence"/>
</dbReference>
<proteinExistence type="predicted"/>
<feature type="chain" id="PRO_5005323018" description="Plasmodium RESA N-terminal domain-containing protein" evidence="1">
    <location>
        <begin position="36"/>
        <end position="225"/>
    </location>
</feature>
<evidence type="ECO:0000313" key="3">
    <source>
        <dbReference type="EMBL" id="KMZ87801.1"/>
    </source>
</evidence>
<accession>A0A0J9SYD6</accession>
<dbReference type="OrthoDB" id="381372at2759"/>
<dbReference type="AlphaFoldDB" id="A0A0J9SYD6"/>
<reference evidence="3 4" key="1">
    <citation type="submission" date="2011-08" db="EMBL/GenBank/DDBJ databases">
        <title>The Genome Sequence of Plasmodium vivax Brazil I.</title>
        <authorList>
            <consortium name="The Broad Institute Genome Sequencing Platform"/>
            <consortium name="The Broad Institute Genome Sequencing Center for Infectious Disease"/>
            <person name="Neafsey D."/>
            <person name="Carlton J."/>
            <person name="Barnwell J."/>
            <person name="Collins W."/>
            <person name="Escalante A."/>
            <person name="Mullikin J."/>
            <person name="Saul A."/>
            <person name="Guigo R."/>
            <person name="Camara F."/>
            <person name="Young S.K."/>
            <person name="Zeng Q."/>
            <person name="Gargeya S."/>
            <person name="Fitzgerald M."/>
            <person name="Haas B."/>
            <person name="Abouelleil A."/>
            <person name="Alvarado L."/>
            <person name="Arachchi H.M."/>
            <person name="Berlin A."/>
            <person name="Brown A."/>
            <person name="Chapman S.B."/>
            <person name="Chen Z."/>
            <person name="Dunbar C."/>
            <person name="Freedman E."/>
            <person name="Gearin G."/>
            <person name="Gellesch M."/>
            <person name="Goldberg J."/>
            <person name="Griggs A."/>
            <person name="Gujja S."/>
            <person name="Heiman D."/>
            <person name="Howarth C."/>
            <person name="Larson L."/>
            <person name="Lui A."/>
            <person name="MacDonald P.J.P."/>
            <person name="Montmayeur A."/>
            <person name="Murphy C."/>
            <person name="Neiman D."/>
            <person name="Pearson M."/>
            <person name="Priest M."/>
            <person name="Roberts A."/>
            <person name="Saif S."/>
            <person name="Shea T."/>
            <person name="Shenoy N."/>
            <person name="Sisk P."/>
            <person name="Stolte C."/>
            <person name="Sykes S."/>
            <person name="Wortman J."/>
            <person name="Nusbaum C."/>
            <person name="Birren B."/>
        </authorList>
    </citation>
    <scope>NUCLEOTIDE SEQUENCE [LARGE SCALE GENOMIC DNA]</scope>
    <source>
        <strain evidence="3 4">Brazil I</strain>
    </source>
</reference>